<feature type="region of interest" description="Disordered" evidence="1">
    <location>
        <begin position="244"/>
        <end position="279"/>
    </location>
</feature>
<evidence type="ECO:0000313" key="3">
    <source>
        <dbReference type="Proteomes" id="UP001515480"/>
    </source>
</evidence>
<keyword evidence="3" id="KW-1185">Reference proteome</keyword>
<evidence type="ECO:0000256" key="1">
    <source>
        <dbReference type="SAM" id="MobiDB-lite"/>
    </source>
</evidence>
<feature type="compositionally biased region" description="Basic and acidic residues" evidence="1">
    <location>
        <begin position="130"/>
        <end position="139"/>
    </location>
</feature>
<sequence>MAETVVEKVVAPAAVMVGEVKAVVMVVEEMEEEMVAGTVEVEREAVGMVAAGRGAEEKVGEELGEEEREGVEKAVEVKAVEVRVAVEWAAVGRAVEEKAEEEKAVGEKAEEEKAVVERAAVEKVVVERVEGEEGEDRTRQAGPLKSSLREQANHVSMSPVTHMSTGDRIMSARSSNRDYSQPREFVIDESAPRRTLNSAVLTKLKLAIAGSETADGEAGSAVKLVGMFALEVAIAYADPEFEKFPRSSEEDPGIESASEKKMLTNSFKIPPLSSSPSTS</sequence>
<feature type="compositionally biased region" description="Polar residues" evidence="1">
    <location>
        <begin position="263"/>
        <end position="279"/>
    </location>
</feature>
<accession>A0AB34IXC4</accession>
<dbReference type="AlphaFoldDB" id="A0AB34IXC4"/>
<dbReference type="Proteomes" id="UP001515480">
    <property type="component" value="Unassembled WGS sequence"/>
</dbReference>
<feature type="region of interest" description="Disordered" evidence="1">
    <location>
        <begin position="130"/>
        <end position="167"/>
    </location>
</feature>
<comment type="caution">
    <text evidence="2">The sequence shown here is derived from an EMBL/GenBank/DDBJ whole genome shotgun (WGS) entry which is preliminary data.</text>
</comment>
<gene>
    <name evidence="2" type="ORF">AB1Y20_007562</name>
</gene>
<protein>
    <submittedName>
        <fullName evidence="2">Uncharacterized protein</fullName>
    </submittedName>
</protein>
<name>A0AB34IXC4_PRYPA</name>
<proteinExistence type="predicted"/>
<reference evidence="2 3" key="1">
    <citation type="journal article" date="2024" name="Science">
        <title>Giant polyketide synthase enzymes in the biosynthesis of giant marine polyether toxins.</title>
        <authorList>
            <person name="Fallon T.R."/>
            <person name="Shende V.V."/>
            <person name="Wierzbicki I.H."/>
            <person name="Pendleton A.L."/>
            <person name="Watervoot N.F."/>
            <person name="Auber R.P."/>
            <person name="Gonzalez D.J."/>
            <person name="Wisecaver J.H."/>
            <person name="Moore B.S."/>
        </authorList>
    </citation>
    <scope>NUCLEOTIDE SEQUENCE [LARGE SCALE GENOMIC DNA]</scope>
    <source>
        <strain evidence="2 3">12B1</strain>
    </source>
</reference>
<feature type="compositionally biased region" description="Polar residues" evidence="1">
    <location>
        <begin position="153"/>
        <end position="164"/>
    </location>
</feature>
<dbReference type="EMBL" id="JBGBPQ010000017">
    <property type="protein sequence ID" value="KAL1507958.1"/>
    <property type="molecule type" value="Genomic_DNA"/>
</dbReference>
<organism evidence="2 3">
    <name type="scientific">Prymnesium parvum</name>
    <name type="common">Toxic golden alga</name>
    <dbReference type="NCBI Taxonomy" id="97485"/>
    <lineage>
        <taxon>Eukaryota</taxon>
        <taxon>Haptista</taxon>
        <taxon>Haptophyta</taxon>
        <taxon>Prymnesiophyceae</taxon>
        <taxon>Prymnesiales</taxon>
        <taxon>Prymnesiaceae</taxon>
        <taxon>Prymnesium</taxon>
    </lineage>
</organism>
<evidence type="ECO:0000313" key="2">
    <source>
        <dbReference type="EMBL" id="KAL1507958.1"/>
    </source>
</evidence>